<evidence type="ECO:0000256" key="6">
    <source>
        <dbReference type="RuleBase" id="RU003435"/>
    </source>
</evidence>
<dbReference type="Proteomes" id="UP000094936">
    <property type="component" value="Unassembled WGS sequence"/>
</dbReference>
<comment type="cofactor">
    <cofactor evidence="6">
        <name>Zn(2+)</name>
        <dbReference type="ChEBI" id="CHEBI:29105"/>
    </cofactor>
    <text evidence="6">Binds 1 zinc ion.</text>
</comment>
<evidence type="ECO:0000256" key="2">
    <source>
        <dbReference type="ARBA" id="ARBA00022723"/>
    </source>
</evidence>
<dbReference type="PANTHER" id="PTHR11804">
    <property type="entry name" value="PROTEASE M3 THIMET OLIGOPEPTIDASE-RELATED"/>
    <property type="match status" value="1"/>
</dbReference>
<organism evidence="8 9">
    <name type="scientific">Veronia pacifica</name>
    <dbReference type="NCBI Taxonomy" id="1080227"/>
    <lineage>
        <taxon>Bacteria</taxon>
        <taxon>Pseudomonadati</taxon>
        <taxon>Pseudomonadota</taxon>
        <taxon>Gammaproteobacteria</taxon>
        <taxon>Vibrionales</taxon>
        <taxon>Vibrionaceae</taxon>
        <taxon>Veronia</taxon>
    </lineage>
</organism>
<keyword evidence="1 6" id="KW-0645">Protease</keyword>
<proteinExistence type="inferred from homology"/>
<dbReference type="STRING" id="1080227.A8L45_02290"/>
<dbReference type="Gene3D" id="1.10.1370.30">
    <property type="match status" value="1"/>
</dbReference>
<evidence type="ECO:0000256" key="4">
    <source>
        <dbReference type="ARBA" id="ARBA00022833"/>
    </source>
</evidence>
<feature type="domain" description="Peptidase M3A/M3B catalytic" evidence="7">
    <location>
        <begin position="148"/>
        <end position="550"/>
    </location>
</feature>
<evidence type="ECO:0000313" key="9">
    <source>
        <dbReference type="Proteomes" id="UP000094936"/>
    </source>
</evidence>
<dbReference type="GO" id="GO:0046872">
    <property type="term" value="F:metal ion binding"/>
    <property type="evidence" value="ECO:0007669"/>
    <property type="project" value="UniProtKB-UniRule"/>
</dbReference>
<evidence type="ECO:0000256" key="5">
    <source>
        <dbReference type="ARBA" id="ARBA00023049"/>
    </source>
</evidence>
<dbReference type="PANTHER" id="PTHR11804:SF84">
    <property type="entry name" value="SACCHAROLYSIN"/>
    <property type="match status" value="1"/>
</dbReference>
<keyword evidence="3 6" id="KW-0378">Hydrolase</keyword>
<dbReference type="EMBL" id="LYBM01000002">
    <property type="protein sequence ID" value="ODA35884.1"/>
    <property type="molecule type" value="Genomic_DNA"/>
</dbReference>
<keyword evidence="2 6" id="KW-0479">Metal-binding</keyword>
<sequence>MTSPATFLHALNHEYLSVHQHKEKLFWQVYMGISDDQQALADAEKSWNDFVSDADRIEAIKQQLDILSSQEPSEQNTTTKHGLEGWLNMFSSHVPETDQAAQLKRAIIDDEAVFFKKRKDYTLSYVDESGNEVEAGLPVLSAVISTHESETVRKSAHDALLRLEQWVLENGFIDMVKQRNAYARAMGFANYFDYSAAKKDQMPAETLMSILNQFEEATRDACQRGLDSLVAEHGNDVLKPYNFGAKSSGDAVKALEQYLPFAKSVERWIESFSQLHIPFSNAELTLDLLEREGKYQNGFCHGPTPSFYDQGRWQPAKVAFTSNAKPNQSGCGYRELNTLFHEGGHAAHFANVRQNAPCFAQEFAPTTMAYAETQSMFCDSLLGDAEWLKTYAKDQYGETVPDDVIKAMISSGQPLAAYSERSILVVPLFEHQLYAMDESTLTPESITALIRRTEKSVLGFDVAPRPILAIPHLLTHEYACAYHGYLLAHMAVYQTRAYFIDKYGYLSDNPEIGPALAEHYWNPGNSHTHDQTLRNLTGEGFNPAYLADHCNQSTDDAWQEQIQRLARRTEEKERIGRPLDAKISLVDGETVIATNELSDADMCASFESYVKERYFA</sequence>
<dbReference type="GO" id="GO:0006508">
    <property type="term" value="P:proteolysis"/>
    <property type="evidence" value="ECO:0007669"/>
    <property type="project" value="UniProtKB-KW"/>
</dbReference>
<dbReference type="InterPro" id="IPR042088">
    <property type="entry name" value="OligoPept_F_C"/>
</dbReference>
<accession>A0A1C3ERN5</accession>
<dbReference type="OrthoDB" id="9773538at2"/>
<dbReference type="Gene3D" id="1.10.1370.20">
    <property type="entry name" value="Oligoendopeptidase f, C-terminal domain"/>
    <property type="match status" value="1"/>
</dbReference>
<dbReference type="RefSeq" id="WP_068898791.1">
    <property type="nucleotide sequence ID" value="NZ_JBHUIF010000032.1"/>
</dbReference>
<comment type="similarity">
    <text evidence="6">Belongs to the peptidase M3 family.</text>
</comment>
<dbReference type="InterPro" id="IPR001567">
    <property type="entry name" value="Pept_M3A_M3B_dom"/>
</dbReference>
<dbReference type="Pfam" id="PF01432">
    <property type="entry name" value="Peptidase_M3"/>
    <property type="match status" value="1"/>
</dbReference>
<evidence type="ECO:0000256" key="1">
    <source>
        <dbReference type="ARBA" id="ARBA00022670"/>
    </source>
</evidence>
<name>A0A1C3ERN5_9GAMM</name>
<dbReference type="InterPro" id="IPR045090">
    <property type="entry name" value="Pept_M3A_M3B"/>
</dbReference>
<keyword evidence="9" id="KW-1185">Reference proteome</keyword>
<dbReference type="AlphaFoldDB" id="A0A1C3ERN5"/>
<evidence type="ECO:0000313" key="8">
    <source>
        <dbReference type="EMBL" id="ODA35884.1"/>
    </source>
</evidence>
<reference evidence="8 9" key="1">
    <citation type="submission" date="2016-05" db="EMBL/GenBank/DDBJ databases">
        <title>Genomic Taxonomy of the Vibrionaceae.</title>
        <authorList>
            <person name="Gomez-Gil B."/>
            <person name="Enciso-Ibarra J."/>
        </authorList>
    </citation>
    <scope>NUCLEOTIDE SEQUENCE [LARGE SCALE GENOMIC DNA]</scope>
    <source>
        <strain evidence="8 9">CAIM 1920</strain>
    </source>
</reference>
<protein>
    <submittedName>
        <fullName evidence="8">Peptidase M3</fullName>
    </submittedName>
</protein>
<evidence type="ECO:0000256" key="3">
    <source>
        <dbReference type="ARBA" id="ARBA00022801"/>
    </source>
</evidence>
<dbReference type="SUPFAM" id="SSF55486">
    <property type="entry name" value="Metalloproteases ('zincins'), catalytic domain"/>
    <property type="match status" value="1"/>
</dbReference>
<dbReference type="GO" id="GO:0004222">
    <property type="term" value="F:metalloendopeptidase activity"/>
    <property type="evidence" value="ECO:0007669"/>
    <property type="project" value="InterPro"/>
</dbReference>
<dbReference type="GO" id="GO:0006518">
    <property type="term" value="P:peptide metabolic process"/>
    <property type="evidence" value="ECO:0007669"/>
    <property type="project" value="TreeGrafter"/>
</dbReference>
<keyword evidence="4 6" id="KW-0862">Zinc</keyword>
<gene>
    <name evidence="8" type="ORF">A8L45_02290</name>
</gene>
<comment type="caution">
    <text evidence="8">The sequence shown here is derived from an EMBL/GenBank/DDBJ whole genome shotgun (WGS) entry which is preliminary data.</text>
</comment>
<keyword evidence="5 6" id="KW-0482">Metalloprotease</keyword>
<evidence type="ECO:0000259" key="7">
    <source>
        <dbReference type="Pfam" id="PF01432"/>
    </source>
</evidence>